<organism evidence="6 7">
    <name type="scientific">Streptomyces macrolidinus</name>
    <dbReference type="NCBI Taxonomy" id="2952607"/>
    <lineage>
        <taxon>Bacteria</taxon>
        <taxon>Bacillati</taxon>
        <taxon>Actinomycetota</taxon>
        <taxon>Actinomycetes</taxon>
        <taxon>Kitasatosporales</taxon>
        <taxon>Streptomycetaceae</taxon>
        <taxon>Streptomyces</taxon>
    </lineage>
</organism>
<accession>A0ABT0ZJF3</accession>
<proteinExistence type="predicted"/>
<dbReference type="PROSITE" id="PS50044">
    <property type="entry name" value="SIGMA54_3"/>
    <property type="match status" value="1"/>
</dbReference>
<evidence type="ECO:0000256" key="4">
    <source>
        <dbReference type="SAM" id="MobiDB-lite"/>
    </source>
</evidence>
<dbReference type="InterPro" id="IPR000394">
    <property type="entry name" value="RNA_pol_sigma_54"/>
</dbReference>
<evidence type="ECO:0000259" key="5">
    <source>
        <dbReference type="PROSITE" id="PS50932"/>
    </source>
</evidence>
<protein>
    <submittedName>
        <fullName evidence="6">Substrate-binding domain-containing protein</fullName>
    </submittedName>
</protein>
<dbReference type="InterPro" id="IPR046335">
    <property type="entry name" value="LacI/GalR-like_sensor"/>
</dbReference>
<dbReference type="PANTHER" id="PTHR30146:SF138">
    <property type="entry name" value="TRANSCRIPTIONAL REGULATORY PROTEIN"/>
    <property type="match status" value="1"/>
</dbReference>
<dbReference type="Gene3D" id="1.10.260.40">
    <property type="entry name" value="lambda repressor-like DNA-binding domains"/>
    <property type="match status" value="1"/>
</dbReference>
<evidence type="ECO:0000256" key="1">
    <source>
        <dbReference type="ARBA" id="ARBA00023015"/>
    </source>
</evidence>
<feature type="compositionally biased region" description="Gly residues" evidence="4">
    <location>
        <begin position="146"/>
        <end position="186"/>
    </location>
</feature>
<keyword evidence="1" id="KW-0805">Transcription regulation</keyword>
<gene>
    <name evidence="6" type="ORF">NGF19_23535</name>
</gene>
<dbReference type="RefSeq" id="WP_252427259.1">
    <property type="nucleotide sequence ID" value="NZ_JAMWMR010000024.1"/>
</dbReference>
<feature type="region of interest" description="Disordered" evidence="4">
    <location>
        <begin position="139"/>
        <end position="186"/>
    </location>
</feature>
<keyword evidence="7" id="KW-1185">Reference proteome</keyword>
<feature type="domain" description="HTH lacI-type" evidence="5">
    <location>
        <begin position="8"/>
        <end position="67"/>
    </location>
</feature>
<dbReference type="Pfam" id="PF13377">
    <property type="entry name" value="Peripla_BP_3"/>
    <property type="match status" value="1"/>
</dbReference>
<dbReference type="InterPro" id="IPR028082">
    <property type="entry name" value="Peripla_BP_I"/>
</dbReference>
<dbReference type="SMART" id="SM00354">
    <property type="entry name" value="HTH_LACI"/>
    <property type="match status" value="1"/>
</dbReference>
<dbReference type="Gene3D" id="3.40.50.2300">
    <property type="match status" value="3"/>
</dbReference>
<dbReference type="PROSITE" id="PS00717">
    <property type="entry name" value="SIGMA54_1"/>
    <property type="match status" value="1"/>
</dbReference>
<dbReference type="InterPro" id="IPR010982">
    <property type="entry name" value="Lambda_DNA-bd_dom_sf"/>
</dbReference>
<evidence type="ECO:0000313" key="7">
    <source>
        <dbReference type="Proteomes" id="UP001523219"/>
    </source>
</evidence>
<reference evidence="6 7" key="1">
    <citation type="submission" date="2022-05" db="EMBL/GenBank/DDBJ databases">
        <title>Streptomyces sp. nov. RY43-2 isolated from soil of a peat swamp forest.</title>
        <authorList>
            <person name="Kanchanasin P."/>
            <person name="Tanasupawat S."/>
            <person name="Phongsopitanun W."/>
        </authorList>
    </citation>
    <scope>NUCLEOTIDE SEQUENCE [LARGE SCALE GENOMIC DNA]</scope>
    <source>
        <strain evidence="6 7">RY43-2</strain>
    </source>
</reference>
<dbReference type="SUPFAM" id="SSF47413">
    <property type="entry name" value="lambda repressor-like DNA-binding domains"/>
    <property type="match status" value="1"/>
</dbReference>
<dbReference type="InterPro" id="IPR000843">
    <property type="entry name" value="HTH_LacI"/>
</dbReference>
<evidence type="ECO:0000256" key="3">
    <source>
        <dbReference type="ARBA" id="ARBA00023163"/>
    </source>
</evidence>
<comment type="caution">
    <text evidence="6">The sequence shown here is derived from an EMBL/GenBank/DDBJ whole genome shotgun (WGS) entry which is preliminary data.</text>
</comment>
<dbReference type="Proteomes" id="UP001523219">
    <property type="component" value="Unassembled WGS sequence"/>
</dbReference>
<keyword evidence="3" id="KW-0804">Transcription</keyword>
<dbReference type="Pfam" id="PF00356">
    <property type="entry name" value="LacI"/>
    <property type="match status" value="1"/>
</dbReference>
<dbReference type="EMBL" id="JAMWMR010000024">
    <property type="protein sequence ID" value="MCN9243723.1"/>
    <property type="molecule type" value="Genomic_DNA"/>
</dbReference>
<dbReference type="PROSITE" id="PS50932">
    <property type="entry name" value="HTH_LACI_2"/>
    <property type="match status" value="1"/>
</dbReference>
<name>A0ABT0ZJF3_9ACTN</name>
<dbReference type="SUPFAM" id="SSF53822">
    <property type="entry name" value="Periplasmic binding protein-like I"/>
    <property type="match status" value="2"/>
</dbReference>
<sequence length="383" mass="39769">MAGDGGPVTLRGIAEQLGLHVSTVSRVLNGPSGEQARAASGETARRIRELADELGYRPNPHATSLRTRRSNLVGVLFPRLSEIVVATIYEGVEEEATLRGLSTFVTNTHDDPTIQRERIAMVLGRRVDGLIIGDAHLDGAALTDPGPGGEGLRSTGPGGKSLRGTGPGGKSLRGTSPGGTGPGLGGAPFVLVNRRTDAGHPAVTCDDHLGGRLVAEHFLALGHRQVAVIAGEPFASTGTDRTSGFVDRYREAGLPLPTHRVRHCPFDTTGGHRAAVDLLSGSDRPTAIFAVNDLAAIGTIGAARDLGLRLGEDLALAGFNDTPLAAELPVPLTSVHSPMAEQGRRAVRLLLRRIAGEPVASEALRPDLVVRASTGTAIGPSLL</sequence>
<dbReference type="CDD" id="cd01392">
    <property type="entry name" value="HTH_LacI"/>
    <property type="match status" value="1"/>
</dbReference>
<evidence type="ECO:0000256" key="2">
    <source>
        <dbReference type="ARBA" id="ARBA00023125"/>
    </source>
</evidence>
<evidence type="ECO:0000313" key="6">
    <source>
        <dbReference type="EMBL" id="MCN9243723.1"/>
    </source>
</evidence>
<dbReference type="PANTHER" id="PTHR30146">
    <property type="entry name" value="LACI-RELATED TRANSCRIPTIONAL REPRESSOR"/>
    <property type="match status" value="1"/>
</dbReference>
<keyword evidence="2" id="KW-0238">DNA-binding</keyword>